<dbReference type="KEGG" id="yel:LC20_07075"/>
<dbReference type="Proteomes" id="UP000230961">
    <property type="component" value="Chromosome"/>
</dbReference>
<sequence>MIKLDMQRLTYTSQLEIEPYKQTFASLFIKIKDLNLWSWQATWNLATFHQQGHICGEATN</sequence>
<evidence type="ECO:0000313" key="2">
    <source>
        <dbReference type="Proteomes" id="UP000230961"/>
    </source>
</evidence>
<name>A0A7U5PGI8_YEREN</name>
<protein>
    <submittedName>
        <fullName evidence="1">Uncharacterized protein</fullName>
    </submittedName>
</protein>
<proteinExistence type="predicted"/>
<organism evidence="1 2">
    <name type="scientific">Yersinia enterocolitica LC20</name>
    <dbReference type="NCBI Taxonomy" id="1443113"/>
    <lineage>
        <taxon>Bacteria</taxon>
        <taxon>Pseudomonadati</taxon>
        <taxon>Pseudomonadota</taxon>
        <taxon>Gammaproteobacteria</taxon>
        <taxon>Enterobacterales</taxon>
        <taxon>Yersiniaceae</taxon>
        <taxon>Yersinia</taxon>
    </lineage>
</organism>
<reference evidence="1 2" key="1">
    <citation type="submission" date="2017-11" db="EMBL/GenBank/DDBJ databases">
        <title>The complete genome sequence and comparative genome analysis of Yersinia enterocolitica strain LC20.</title>
        <authorList>
            <person name="Shi G."/>
            <person name="Su M."/>
            <person name="Liang J."/>
            <person name="Gu W."/>
            <person name="Xiao Y."/>
            <person name="Zhang Z."/>
            <person name="Qiu H."/>
            <person name="Duan R."/>
            <person name="Zhang Z."/>
            <person name="Li Y."/>
            <person name="Zhang X."/>
            <person name="Ling Y."/>
            <person name="Song L."/>
            <person name="Chen M."/>
            <person name="Zhao Y."/>
            <person name="Wu J."/>
            <person name="Jing H."/>
            <person name="Xiao J."/>
            <person name="Wang X."/>
        </authorList>
    </citation>
    <scope>NUCLEOTIDE SEQUENCE [LARGE SCALE GENOMIC DNA]</scope>
    <source>
        <strain evidence="1 2">LC20</strain>
    </source>
</reference>
<accession>A0A7U5PGI8</accession>
<evidence type="ECO:0000313" key="1">
    <source>
        <dbReference type="EMBL" id="ATX62772.1"/>
    </source>
</evidence>
<dbReference type="EMBL" id="CP007448">
    <property type="protein sequence ID" value="ATX62772.1"/>
    <property type="molecule type" value="Genomic_DNA"/>
</dbReference>
<dbReference type="AlphaFoldDB" id="A0A7U5PGI8"/>
<gene>
    <name evidence="1" type="ORF">LC20_07075</name>
</gene>